<dbReference type="Gene3D" id="1.10.10.10">
    <property type="entry name" value="Winged helix-like DNA-binding domain superfamily/Winged helix DNA-binding domain"/>
    <property type="match status" value="1"/>
</dbReference>
<sequence>MTAAMTHPPAPRDPVFPATPAPGGAGAGAPARAGGFGTRGMRPSEKATPGGAKQHNRTLVLQTLHGAGPLSRADVARATGLTKVTVSGLVAELVEEGLIRELGQRESPRPGKPAILVDLARDAFAVVALDLSDHLTMRGAVVTIDGAVLSRAEVERAGATGAAASDLALSLAAELTAAATVPLLGVGVGTPGVVDDAGVVRTAPNLGWEGLPLRELLAEHTGLPTVVANDANVAALSEYSFGGTSDSFILITIGHGVGSGLVIDGHPIVGSRFASGEIGQVMVGTDLGLDAPYSRDQVLEHWLSVPSLTAATGATHTPADRARVLREAGQRLGIALAPVVGALNLAEIVLAGPLDLIDGTLAEATLDILRRRTMPDTHGDLVLRTSTQGADLILRGATATVLKEQLGIS</sequence>
<keyword evidence="4" id="KW-0808">Transferase</keyword>
<feature type="domain" description="HTH marR-type" evidence="3">
    <location>
        <begin position="58"/>
        <end position="101"/>
    </location>
</feature>
<name>A0A4Q7U010_9MICO</name>
<keyword evidence="4" id="KW-0418">Kinase</keyword>
<dbReference type="GO" id="GO:0003700">
    <property type="term" value="F:DNA-binding transcription factor activity"/>
    <property type="evidence" value="ECO:0007669"/>
    <property type="project" value="InterPro"/>
</dbReference>
<gene>
    <name evidence="4" type="ORF">EV139_0683</name>
</gene>
<comment type="similarity">
    <text evidence="1">Belongs to the ROK (NagC/XylR) family.</text>
</comment>
<dbReference type="InterPro" id="IPR000600">
    <property type="entry name" value="ROK"/>
</dbReference>
<accession>A0A4Q7U010</accession>
<proteinExistence type="inferred from homology"/>
<dbReference type="PANTHER" id="PTHR18964:SF149">
    <property type="entry name" value="BIFUNCTIONAL UDP-N-ACETYLGLUCOSAMINE 2-EPIMERASE_N-ACETYLMANNOSAMINE KINASE"/>
    <property type="match status" value="1"/>
</dbReference>
<dbReference type="EMBL" id="SHKI01000003">
    <property type="protein sequence ID" value="RZT66563.1"/>
    <property type="molecule type" value="Genomic_DNA"/>
</dbReference>
<evidence type="ECO:0000259" key="3">
    <source>
        <dbReference type="Pfam" id="PF12802"/>
    </source>
</evidence>
<evidence type="ECO:0000313" key="4">
    <source>
        <dbReference type="EMBL" id="RZT66563.1"/>
    </source>
</evidence>
<dbReference type="AlphaFoldDB" id="A0A4Q7U010"/>
<evidence type="ECO:0000313" key="5">
    <source>
        <dbReference type="Proteomes" id="UP000291832"/>
    </source>
</evidence>
<dbReference type="SUPFAM" id="SSF46785">
    <property type="entry name" value="Winged helix' DNA-binding domain"/>
    <property type="match status" value="1"/>
</dbReference>
<dbReference type="Pfam" id="PF00480">
    <property type="entry name" value="ROK"/>
    <property type="match status" value="1"/>
</dbReference>
<dbReference type="Gene3D" id="3.30.420.40">
    <property type="match status" value="2"/>
</dbReference>
<keyword evidence="5" id="KW-1185">Reference proteome</keyword>
<organism evidence="4 5">
    <name type="scientific">Leucobacter luti</name>
    <dbReference type="NCBI Taxonomy" id="340320"/>
    <lineage>
        <taxon>Bacteria</taxon>
        <taxon>Bacillati</taxon>
        <taxon>Actinomycetota</taxon>
        <taxon>Actinomycetes</taxon>
        <taxon>Micrococcales</taxon>
        <taxon>Microbacteriaceae</taxon>
        <taxon>Leucobacter</taxon>
    </lineage>
</organism>
<dbReference type="GO" id="GO:0016301">
    <property type="term" value="F:kinase activity"/>
    <property type="evidence" value="ECO:0007669"/>
    <property type="project" value="UniProtKB-KW"/>
</dbReference>
<reference evidence="4 5" key="1">
    <citation type="journal article" date="2015" name="Stand. Genomic Sci.">
        <title>Genomic Encyclopedia of Bacterial and Archaeal Type Strains, Phase III: the genomes of soil and plant-associated and newly described type strains.</title>
        <authorList>
            <person name="Whitman W.B."/>
            <person name="Woyke T."/>
            <person name="Klenk H.P."/>
            <person name="Zhou Y."/>
            <person name="Lilburn T.G."/>
            <person name="Beck B.J."/>
            <person name="De Vos P."/>
            <person name="Vandamme P."/>
            <person name="Eisen J.A."/>
            <person name="Garrity G."/>
            <person name="Hugenholtz P."/>
            <person name="Kyrpides N.C."/>
        </authorList>
    </citation>
    <scope>NUCLEOTIDE SEQUENCE [LARGE SCALE GENOMIC DNA]</scope>
    <source>
        <strain evidence="4 5">RF6</strain>
    </source>
</reference>
<dbReference type="Proteomes" id="UP000291832">
    <property type="component" value="Unassembled WGS sequence"/>
</dbReference>
<dbReference type="InterPro" id="IPR036388">
    <property type="entry name" value="WH-like_DNA-bd_sf"/>
</dbReference>
<protein>
    <submittedName>
        <fullName evidence="4">Putative NBD/HSP70 family sugar kinase</fullName>
    </submittedName>
</protein>
<evidence type="ECO:0000256" key="1">
    <source>
        <dbReference type="ARBA" id="ARBA00006479"/>
    </source>
</evidence>
<dbReference type="InterPro" id="IPR043129">
    <property type="entry name" value="ATPase_NBD"/>
</dbReference>
<dbReference type="SUPFAM" id="SSF53067">
    <property type="entry name" value="Actin-like ATPase domain"/>
    <property type="match status" value="1"/>
</dbReference>
<dbReference type="PANTHER" id="PTHR18964">
    <property type="entry name" value="ROK (REPRESSOR, ORF, KINASE) FAMILY"/>
    <property type="match status" value="1"/>
</dbReference>
<dbReference type="Pfam" id="PF12802">
    <property type="entry name" value="MarR_2"/>
    <property type="match status" value="1"/>
</dbReference>
<feature type="compositionally biased region" description="Pro residues" evidence="2">
    <location>
        <begin position="8"/>
        <end position="20"/>
    </location>
</feature>
<comment type="caution">
    <text evidence="4">The sequence shown here is derived from an EMBL/GenBank/DDBJ whole genome shotgun (WGS) entry which is preliminary data.</text>
</comment>
<feature type="compositionally biased region" description="Low complexity" evidence="2">
    <location>
        <begin position="21"/>
        <end position="33"/>
    </location>
</feature>
<dbReference type="InterPro" id="IPR036390">
    <property type="entry name" value="WH_DNA-bd_sf"/>
</dbReference>
<dbReference type="InterPro" id="IPR000835">
    <property type="entry name" value="HTH_MarR-typ"/>
</dbReference>
<evidence type="ECO:0000256" key="2">
    <source>
        <dbReference type="SAM" id="MobiDB-lite"/>
    </source>
</evidence>
<feature type="region of interest" description="Disordered" evidence="2">
    <location>
        <begin position="1"/>
        <end position="55"/>
    </location>
</feature>